<dbReference type="Pfam" id="PF13456">
    <property type="entry name" value="RVT_3"/>
    <property type="match status" value="1"/>
</dbReference>
<proteinExistence type="predicted"/>
<dbReference type="GO" id="GO:0003676">
    <property type="term" value="F:nucleic acid binding"/>
    <property type="evidence" value="ECO:0007669"/>
    <property type="project" value="InterPro"/>
</dbReference>
<sequence>MLLAFATPLGEGTNNQAELESAIFGMTWSLELGYKKIILEVDSQLVVDWIMNKNNPQWSISLKC</sequence>
<dbReference type="InterPro" id="IPR012337">
    <property type="entry name" value="RNaseH-like_sf"/>
</dbReference>
<dbReference type="InterPro" id="IPR002156">
    <property type="entry name" value="RNaseH_domain"/>
</dbReference>
<comment type="caution">
    <text evidence="2">The sequence shown here is derived from an EMBL/GenBank/DDBJ whole genome shotgun (WGS) entry which is preliminary data.</text>
</comment>
<dbReference type="InterPro" id="IPR053151">
    <property type="entry name" value="RNase_H-like"/>
</dbReference>
<dbReference type="EMBL" id="JAWPEI010000025">
    <property type="protein sequence ID" value="KAK4707184.1"/>
    <property type="molecule type" value="Genomic_DNA"/>
</dbReference>
<dbReference type="InterPro" id="IPR044730">
    <property type="entry name" value="RNase_H-like_dom_plant"/>
</dbReference>
<dbReference type="Proteomes" id="UP001311915">
    <property type="component" value="Unassembled WGS sequence"/>
</dbReference>
<dbReference type="CDD" id="cd06222">
    <property type="entry name" value="RNase_H_like"/>
    <property type="match status" value="1"/>
</dbReference>
<evidence type="ECO:0000259" key="1">
    <source>
        <dbReference type="Pfam" id="PF13456"/>
    </source>
</evidence>
<evidence type="ECO:0000313" key="3">
    <source>
        <dbReference type="Proteomes" id="UP001311915"/>
    </source>
</evidence>
<dbReference type="PANTHER" id="PTHR47723">
    <property type="entry name" value="OS05G0353850 PROTEIN"/>
    <property type="match status" value="1"/>
</dbReference>
<gene>
    <name evidence="2" type="ORF">R3W88_033257</name>
</gene>
<name>A0AAV9K1X8_9SOLN</name>
<organism evidence="2 3">
    <name type="scientific">Solanum pinnatisectum</name>
    <name type="common">tansyleaf nightshade</name>
    <dbReference type="NCBI Taxonomy" id="50273"/>
    <lineage>
        <taxon>Eukaryota</taxon>
        <taxon>Viridiplantae</taxon>
        <taxon>Streptophyta</taxon>
        <taxon>Embryophyta</taxon>
        <taxon>Tracheophyta</taxon>
        <taxon>Spermatophyta</taxon>
        <taxon>Magnoliopsida</taxon>
        <taxon>eudicotyledons</taxon>
        <taxon>Gunneridae</taxon>
        <taxon>Pentapetalae</taxon>
        <taxon>asterids</taxon>
        <taxon>lamiids</taxon>
        <taxon>Solanales</taxon>
        <taxon>Solanaceae</taxon>
        <taxon>Solanoideae</taxon>
        <taxon>Solaneae</taxon>
        <taxon>Solanum</taxon>
    </lineage>
</organism>
<accession>A0AAV9K1X8</accession>
<dbReference type="InterPro" id="IPR036397">
    <property type="entry name" value="RNaseH_sf"/>
</dbReference>
<dbReference type="AlphaFoldDB" id="A0AAV9K1X8"/>
<dbReference type="Gene3D" id="3.30.420.10">
    <property type="entry name" value="Ribonuclease H-like superfamily/Ribonuclease H"/>
    <property type="match status" value="1"/>
</dbReference>
<reference evidence="2 3" key="1">
    <citation type="submission" date="2023-10" db="EMBL/GenBank/DDBJ databases">
        <title>Genome-Wide Identification Analysis in wild type Solanum Pinnatisectum Reveals Some Genes Defensing Phytophthora Infestans.</title>
        <authorList>
            <person name="Sun C."/>
        </authorList>
    </citation>
    <scope>NUCLEOTIDE SEQUENCE [LARGE SCALE GENOMIC DNA]</scope>
    <source>
        <strain evidence="2">LQN</strain>
        <tissue evidence="2">Leaf</tissue>
    </source>
</reference>
<dbReference type="SUPFAM" id="SSF53098">
    <property type="entry name" value="Ribonuclease H-like"/>
    <property type="match status" value="1"/>
</dbReference>
<keyword evidence="3" id="KW-1185">Reference proteome</keyword>
<evidence type="ECO:0000313" key="2">
    <source>
        <dbReference type="EMBL" id="KAK4707184.1"/>
    </source>
</evidence>
<dbReference type="GO" id="GO:0004523">
    <property type="term" value="F:RNA-DNA hybrid ribonuclease activity"/>
    <property type="evidence" value="ECO:0007669"/>
    <property type="project" value="InterPro"/>
</dbReference>
<protein>
    <recommendedName>
        <fullName evidence="1">RNase H type-1 domain-containing protein</fullName>
    </recommendedName>
</protein>
<feature type="domain" description="RNase H type-1" evidence="1">
    <location>
        <begin position="3"/>
        <end position="55"/>
    </location>
</feature>
<dbReference type="PANTHER" id="PTHR47723:SF7">
    <property type="entry name" value="RNASE H FAMILY PROTEIN"/>
    <property type="match status" value="1"/>
</dbReference>